<dbReference type="AlphaFoldDB" id="A0A098S310"/>
<proteinExistence type="predicted"/>
<dbReference type="InterPro" id="IPR006842">
    <property type="entry name" value="Transposase_31"/>
</dbReference>
<reference evidence="2 3" key="1">
    <citation type="journal article" date="2014" name="Int. J. Syst. Evol. Microbiol.">
        <title>Phaeodactylibacter xiamenensis gen. nov., sp. nov., a member of the family Saprospiraceae isolated from the marine alga Phaeodactylum tricornutum.</title>
        <authorList>
            <person name="Chen Z.Jr."/>
            <person name="Lei X."/>
            <person name="Lai Q."/>
            <person name="Li Y."/>
            <person name="Zhang B."/>
            <person name="Zhang J."/>
            <person name="Zhang H."/>
            <person name="Yang L."/>
            <person name="Zheng W."/>
            <person name="Tian Y."/>
            <person name="Yu Z."/>
            <person name="Xu H.Jr."/>
            <person name="Zheng T."/>
        </authorList>
    </citation>
    <scope>NUCLEOTIDE SEQUENCE [LARGE SCALE GENOMIC DNA]</scope>
    <source>
        <strain evidence="2 3">KD52</strain>
    </source>
</reference>
<dbReference type="Pfam" id="PF04754">
    <property type="entry name" value="Transposase_31"/>
    <property type="match status" value="1"/>
</dbReference>
<organism evidence="2 3">
    <name type="scientific">Phaeodactylibacter xiamenensis</name>
    <dbReference type="NCBI Taxonomy" id="1524460"/>
    <lineage>
        <taxon>Bacteria</taxon>
        <taxon>Pseudomonadati</taxon>
        <taxon>Bacteroidota</taxon>
        <taxon>Saprospiria</taxon>
        <taxon>Saprospirales</taxon>
        <taxon>Haliscomenobacteraceae</taxon>
        <taxon>Phaeodactylibacter</taxon>
    </lineage>
</organism>
<dbReference type="OrthoDB" id="944318at2"/>
<dbReference type="RefSeq" id="WP_044225869.1">
    <property type="nucleotide sequence ID" value="NZ_JBKAGJ010000013.1"/>
</dbReference>
<feature type="domain" description="Transposase (putative) YhgA-like" evidence="1">
    <location>
        <begin position="50"/>
        <end position="104"/>
    </location>
</feature>
<gene>
    <name evidence="2" type="ORF">IX84_22435</name>
</gene>
<keyword evidence="3" id="KW-1185">Reference proteome</keyword>
<dbReference type="PANTHER" id="PTHR35586:SF1">
    <property type="entry name" value="SLL1691 PROTEIN"/>
    <property type="match status" value="1"/>
</dbReference>
<evidence type="ECO:0000313" key="3">
    <source>
        <dbReference type="Proteomes" id="UP000029736"/>
    </source>
</evidence>
<name>A0A098S310_9BACT</name>
<protein>
    <recommendedName>
        <fullName evidence="1">Transposase (putative) YhgA-like domain-containing protein</fullName>
    </recommendedName>
</protein>
<accession>A0A098S310</accession>
<dbReference type="Proteomes" id="UP000029736">
    <property type="component" value="Unassembled WGS sequence"/>
</dbReference>
<dbReference type="STRING" id="1524460.IX84_22435"/>
<evidence type="ECO:0000259" key="1">
    <source>
        <dbReference type="Pfam" id="PF04754"/>
    </source>
</evidence>
<evidence type="ECO:0000313" key="2">
    <source>
        <dbReference type="EMBL" id="KGE86193.1"/>
    </source>
</evidence>
<dbReference type="EMBL" id="JPOS01000081">
    <property type="protein sequence ID" value="KGE86193.1"/>
    <property type="molecule type" value="Genomic_DNA"/>
</dbReference>
<comment type="caution">
    <text evidence="2">The sequence shown here is derived from an EMBL/GenBank/DDBJ whole genome shotgun (WGS) entry which is preliminary data.</text>
</comment>
<dbReference type="PANTHER" id="PTHR35586">
    <property type="entry name" value="SLL1691 PROTEIN"/>
    <property type="match status" value="1"/>
</dbReference>
<sequence>MIRRDTLWKALIEDLIEDFLHFFFHAYINKIDLERGVTFLDKDLEQIMPEAETKRRHADKLFKAWLKNGQEQWFLVHVEVQGYPDDQFAFRMYQYYYRIQDRYGKPVTAIAIYTDNKRAYHAKAYKADFLGTELIYRFQSFVLADYTAEELRASENPFGLALDAARLALDPRVKDDDQLMVSKLNLIRHLLSRGLSKVKIRRLYNFINMYVSFQNSENTLKFEKEVREITKSRQPMGLEEAILKEVREQGIEQEKQLAILRAYENGIATAMIAKIVDLPLVRVESVIAAQEKGDPSNEPE</sequence>